<organism evidence="9">
    <name type="scientific">Alexandrium monilatum</name>
    <dbReference type="NCBI Taxonomy" id="311494"/>
    <lineage>
        <taxon>Eukaryota</taxon>
        <taxon>Sar</taxon>
        <taxon>Alveolata</taxon>
        <taxon>Dinophyceae</taxon>
        <taxon>Gonyaulacales</taxon>
        <taxon>Pyrocystaceae</taxon>
        <taxon>Alexandrium</taxon>
    </lineage>
</organism>
<dbReference type="GO" id="GO:0009512">
    <property type="term" value="C:cytochrome b6f complex"/>
    <property type="evidence" value="ECO:0007669"/>
    <property type="project" value="InterPro"/>
</dbReference>
<keyword evidence="8" id="KW-0732">Signal</keyword>
<feature type="transmembrane region" description="Helical" evidence="7">
    <location>
        <begin position="91"/>
        <end position="114"/>
    </location>
</feature>
<dbReference type="AlphaFoldDB" id="A0A7S4SFY0"/>
<evidence type="ECO:0000256" key="4">
    <source>
        <dbReference type="ARBA" id="ARBA00022982"/>
    </source>
</evidence>
<dbReference type="InterPro" id="IPR003683">
    <property type="entry name" value="Cyt_6/f_cplx_su5"/>
</dbReference>
<keyword evidence="2" id="KW-0813">Transport</keyword>
<accession>A0A7S4SFY0</accession>
<dbReference type="InterPro" id="IPR036099">
    <property type="entry name" value="Cyt_6/f_cplx_su5_sf"/>
</dbReference>
<reference evidence="9" key="1">
    <citation type="submission" date="2021-01" db="EMBL/GenBank/DDBJ databases">
        <authorList>
            <person name="Corre E."/>
            <person name="Pelletier E."/>
            <person name="Niang G."/>
            <person name="Scheremetjew M."/>
            <person name="Finn R."/>
            <person name="Kale V."/>
            <person name="Holt S."/>
            <person name="Cochrane G."/>
            <person name="Meng A."/>
            <person name="Brown T."/>
            <person name="Cohen L."/>
        </authorList>
    </citation>
    <scope>NUCLEOTIDE SEQUENCE</scope>
    <source>
        <strain evidence="9">CCMP3105</strain>
    </source>
</reference>
<keyword evidence="4" id="KW-0249">Electron transport</keyword>
<protein>
    <submittedName>
        <fullName evidence="9">Uncharacterized protein</fullName>
    </submittedName>
</protein>
<evidence type="ECO:0000256" key="3">
    <source>
        <dbReference type="ARBA" id="ARBA00022692"/>
    </source>
</evidence>
<keyword evidence="6 7" id="KW-0472">Membrane</keyword>
<evidence type="ECO:0000313" key="9">
    <source>
        <dbReference type="EMBL" id="CAE4642141.1"/>
    </source>
</evidence>
<evidence type="ECO:0000256" key="5">
    <source>
        <dbReference type="ARBA" id="ARBA00022989"/>
    </source>
</evidence>
<keyword evidence="5 7" id="KW-1133">Transmembrane helix</keyword>
<dbReference type="SUPFAM" id="SSF103446">
    <property type="entry name" value="PetG subunit of the cytochrome b6f complex"/>
    <property type="match status" value="1"/>
</dbReference>
<evidence type="ECO:0000256" key="2">
    <source>
        <dbReference type="ARBA" id="ARBA00022448"/>
    </source>
</evidence>
<feature type="signal peptide" evidence="8">
    <location>
        <begin position="1"/>
        <end position="24"/>
    </location>
</feature>
<feature type="transmembrane region" description="Helical" evidence="7">
    <location>
        <begin position="46"/>
        <end position="70"/>
    </location>
</feature>
<evidence type="ECO:0000256" key="7">
    <source>
        <dbReference type="SAM" id="Phobius"/>
    </source>
</evidence>
<proteinExistence type="inferred from homology"/>
<evidence type="ECO:0000256" key="6">
    <source>
        <dbReference type="ARBA" id="ARBA00023136"/>
    </source>
</evidence>
<keyword evidence="3 7" id="KW-0812">Transmembrane</keyword>
<dbReference type="GO" id="GO:0016020">
    <property type="term" value="C:membrane"/>
    <property type="evidence" value="ECO:0007669"/>
    <property type="project" value="UniProtKB-SubCell"/>
</dbReference>
<dbReference type="EMBL" id="HBNR01068630">
    <property type="protein sequence ID" value="CAE4642141.1"/>
    <property type="molecule type" value="Transcribed_RNA"/>
</dbReference>
<gene>
    <name evidence="9" type="ORF">AMON00008_LOCUS48591</name>
</gene>
<comment type="subcellular location">
    <subcellularLocation>
        <location evidence="1">Membrane</location>
        <topology evidence="1">Single-pass membrane protein</topology>
    </subcellularLocation>
</comment>
<name>A0A7S4SFY0_9DINO</name>
<evidence type="ECO:0000256" key="1">
    <source>
        <dbReference type="ARBA" id="ARBA00004167"/>
    </source>
</evidence>
<sequence length="124" mass="12076">MAVAQRSRSCLLVVAAMAALVATALWSAAPAFVPGQAALRGGQPAAAAVAGAAAAALPAASLAMPEVGAVDAPAEMIEVGSSVNLAGLTEILMCGIVMGVVPTTILGLLVAAWLQFKKGPTLGL</sequence>
<feature type="chain" id="PRO_5030991563" evidence="8">
    <location>
        <begin position="25"/>
        <end position="124"/>
    </location>
</feature>
<dbReference type="HAMAP" id="MF_00432">
    <property type="entry name" value="Cytb6_f_PetG"/>
    <property type="match status" value="1"/>
</dbReference>
<evidence type="ECO:0000256" key="8">
    <source>
        <dbReference type="SAM" id="SignalP"/>
    </source>
</evidence>
<dbReference type="Pfam" id="PF02529">
    <property type="entry name" value="PetG"/>
    <property type="match status" value="1"/>
</dbReference>